<sequence length="213" mass="24466">MLVKKEKQVFYDTRGVKSINDKAAKAKQAHKRVVPGFSTQSRQTNVQVAKPRITGIFKPRPIGLTLFRKFYERGDFPIALEHCAKGSRILWKIPLDKIDYHHYLPLFFEGLRETTHPYEFFARQGTHDLLEHGGPLILPVVPQLIMPLKRALNTHNPQVMCTTLKVIQHLILCCDLCGEAINETLELMERHGGEDAFINIKYMIPTYESCLLN</sequence>
<dbReference type="InterPro" id="IPR019399">
    <property type="entry name" value="Parkin_co-regulated_protein"/>
</dbReference>
<dbReference type="OrthoDB" id="5954824at2759"/>
<dbReference type="PANTHER" id="PTHR21207">
    <property type="entry name" value="PARKIN COREGULATED GENE PROTEIN PARK2 COREGULATED"/>
    <property type="match status" value="1"/>
</dbReference>
<dbReference type="EMBL" id="MTYJ01000113">
    <property type="protein sequence ID" value="OQV13935.1"/>
    <property type="molecule type" value="Genomic_DNA"/>
</dbReference>
<dbReference type="Pfam" id="PF10274">
    <property type="entry name" value="ParcG"/>
    <property type="match status" value="1"/>
</dbReference>
<dbReference type="GO" id="GO:0030544">
    <property type="term" value="F:Hsp70 protein binding"/>
    <property type="evidence" value="ECO:0007669"/>
    <property type="project" value="TreeGrafter"/>
</dbReference>
<dbReference type="GO" id="GO:0051879">
    <property type="term" value="F:Hsp90 protein binding"/>
    <property type="evidence" value="ECO:0007669"/>
    <property type="project" value="TreeGrafter"/>
</dbReference>
<protein>
    <submittedName>
        <fullName evidence="1">Parkin coregulated gene-like protein</fullName>
    </submittedName>
</protein>
<evidence type="ECO:0000313" key="2">
    <source>
        <dbReference type="Proteomes" id="UP000192578"/>
    </source>
</evidence>
<comment type="caution">
    <text evidence="1">The sequence shown here is derived from an EMBL/GenBank/DDBJ whole genome shotgun (WGS) entry which is preliminary data.</text>
</comment>
<keyword evidence="2" id="KW-1185">Reference proteome</keyword>
<gene>
    <name evidence="1" type="ORF">BV898_11817</name>
</gene>
<reference evidence="2" key="1">
    <citation type="submission" date="2017-01" db="EMBL/GenBank/DDBJ databases">
        <title>Comparative genomics of anhydrobiosis in the tardigrade Hypsibius dujardini.</title>
        <authorList>
            <person name="Yoshida Y."/>
            <person name="Koutsovoulos G."/>
            <person name="Laetsch D."/>
            <person name="Stevens L."/>
            <person name="Kumar S."/>
            <person name="Horikawa D."/>
            <person name="Ishino K."/>
            <person name="Komine S."/>
            <person name="Tomita M."/>
            <person name="Blaxter M."/>
            <person name="Arakawa K."/>
        </authorList>
    </citation>
    <scope>NUCLEOTIDE SEQUENCE [LARGE SCALE GENOMIC DNA]</scope>
    <source>
        <strain evidence="2">Z151</strain>
    </source>
</reference>
<proteinExistence type="predicted"/>
<dbReference type="PANTHER" id="PTHR21207:SF2">
    <property type="entry name" value="PARKIN COREGULATED GENE PROTEIN"/>
    <property type="match status" value="1"/>
</dbReference>
<dbReference type="Proteomes" id="UP000192578">
    <property type="component" value="Unassembled WGS sequence"/>
</dbReference>
<dbReference type="AlphaFoldDB" id="A0A1W0WFE4"/>
<organism evidence="1 2">
    <name type="scientific">Hypsibius exemplaris</name>
    <name type="common">Freshwater tardigrade</name>
    <dbReference type="NCBI Taxonomy" id="2072580"/>
    <lineage>
        <taxon>Eukaryota</taxon>
        <taxon>Metazoa</taxon>
        <taxon>Ecdysozoa</taxon>
        <taxon>Tardigrada</taxon>
        <taxon>Eutardigrada</taxon>
        <taxon>Parachela</taxon>
        <taxon>Hypsibioidea</taxon>
        <taxon>Hypsibiidae</taxon>
        <taxon>Hypsibius</taxon>
    </lineage>
</organism>
<name>A0A1W0WFE4_HYPEX</name>
<evidence type="ECO:0000313" key="1">
    <source>
        <dbReference type="EMBL" id="OQV13935.1"/>
    </source>
</evidence>
<accession>A0A1W0WFE4</accession>